<keyword evidence="2 5" id="KW-0808">Transferase</keyword>
<evidence type="ECO:0000259" key="7">
    <source>
        <dbReference type="Pfam" id="PF01048"/>
    </source>
</evidence>
<dbReference type="EC" id="2.4.2.28" evidence="5"/>
<dbReference type="AlphaFoldDB" id="A0AAV5GKB2"/>
<dbReference type="FunFam" id="3.40.50.1580:FF:000008">
    <property type="entry name" value="S-methyl-5'-thioadenosine phosphorylase"/>
    <property type="match status" value="1"/>
</dbReference>
<feature type="binding site" evidence="5">
    <location>
        <position position="217"/>
    </location>
    <ligand>
        <name>substrate</name>
    </ligand>
</feature>
<evidence type="ECO:0000256" key="3">
    <source>
        <dbReference type="ARBA" id="ARBA00022726"/>
    </source>
</evidence>
<feature type="site" description="Important for substrate specificity" evidence="5">
    <location>
        <position position="254"/>
    </location>
</feature>
<feature type="site" description="Important for substrate specificity" evidence="5">
    <location>
        <position position="199"/>
    </location>
</feature>
<dbReference type="GO" id="GO:0019509">
    <property type="term" value="P:L-methionine salvage from methylthioadenosine"/>
    <property type="evidence" value="ECO:0007669"/>
    <property type="project" value="UniProtKB-UniRule"/>
</dbReference>
<organism evidence="8 9">
    <name type="scientific">Rhodotorula paludigena</name>
    <dbReference type="NCBI Taxonomy" id="86838"/>
    <lineage>
        <taxon>Eukaryota</taxon>
        <taxon>Fungi</taxon>
        <taxon>Dikarya</taxon>
        <taxon>Basidiomycota</taxon>
        <taxon>Pucciniomycotina</taxon>
        <taxon>Microbotryomycetes</taxon>
        <taxon>Sporidiobolales</taxon>
        <taxon>Sporidiobolaceae</taxon>
        <taxon>Rhodotorula</taxon>
    </lineage>
</organism>
<dbReference type="InterPro" id="IPR018099">
    <property type="entry name" value="Purine_phosphorylase-2_CS"/>
</dbReference>
<dbReference type="InterPro" id="IPR000845">
    <property type="entry name" value="Nucleoside_phosphorylase_d"/>
</dbReference>
<keyword evidence="4 5" id="KW-0539">Nucleus</keyword>
<dbReference type="HAMAP" id="MF_01963">
    <property type="entry name" value="MTAP"/>
    <property type="match status" value="1"/>
</dbReference>
<feature type="binding site" evidence="5">
    <location>
        <position position="27"/>
    </location>
    <ligand>
        <name>phosphate</name>
        <dbReference type="ChEBI" id="CHEBI:43474"/>
    </ligand>
</feature>
<evidence type="ECO:0000256" key="4">
    <source>
        <dbReference type="ARBA" id="ARBA00023242"/>
    </source>
</evidence>
<feature type="domain" description="Nucleoside phosphorylase" evidence="7">
    <location>
        <begin position="21"/>
        <end position="276"/>
    </location>
</feature>
<name>A0AAV5GKB2_9BASI</name>
<dbReference type="PANTHER" id="PTHR42679">
    <property type="entry name" value="S-METHYL-5'-THIOADENOSINE PHOSPHORYLASE"/>
    <property type="match status" value="1"/>
</dbReference>
<evidence type="ECO:0000313" key="8">
    <source>
        <dbReference type="EMBL" id="GJN89936.1"/>
    </source>
</evidence>
<evidence type="ECO:0000256" key="1">
    <source>
        <dbReference type="ARBA" id="ARBA00022676"/>
    </source>
</evidence>
<gene>
    <name evidence="8" type="ORF">Rhopal_002925-T1</name>
</gene>
<comment type="pathway">
    <text evidence="5">Amino-acid biosynthesis; L-methionine biosynthesis via salvage pathway; S-methyl-5-thio-alpha-D-ribose 1-phosphate from S-methyl-5'-thioadenosine (phosphorylase route): step 1/1.</text>
</comment>
<dbReference type="SUPFAM" id="SSF53167">
    <property type="entry name" value="Purine and uridine phosphorylases"/>
    <property type="match status" value="1"/>
</dbReference>
<evidence type="ECO:0000256" key="2">
    <source>
        <dbReference type="ARBA" id="ARBA00022679"/>
    </source>
</evidence>
<dbReference type="Proteomes" id="UP001342314">
    <property type="component" value="Unassembled WGS sequence"/>
</dbReference>
<feature type="region of interest" description="Disordered" evidence="6">
    <location>
        <begin position="328"/>
        <end position="349"/>
    </location>
</feature>
<feature type="binding site" evidence="5">
    <location>
        <begin position="241"/>
        <end position="243"/>
    </location>
    <ligand>
        <name>substrate</name>
    </ligand>
</feature>
<feature type="binding site" evidence="5">
    <location>
        <position position="218"/>
    </location>
    <ligand>
        <name>phosphate</name>
        <dbReference type="ChEBI" id="CHEBI:43474"/>
    </ligand>
</feature>
<dbReference type="InterPro" id="IPR010044">
    <property type="entry name" value="MTAP"/>
</dbReference>
<dbReference type="PROSITE" id="PS01240">
    <property type="entry name" value="PNP_MTAP_2"/>
    <property type="match status" value="1"/>
</dbReference>
<evidence type="ECO:0000256" key="6">
    <source>
        <dbReference type="SAM" id="MobiDB-lite"/>
    </source>
</evidence>
<evidence type="ECO:0000256" key="5">
    <source>
        <dbReference type="HAMAP-Rule" id="MF_03155"/>
    </source>
</evidence>
<dbReference type="GO" id="GO:0017061">
    <property type="term" value="F:S-methyl-5-thioadenosine phosphorylase activity"/>
    <property type="evidence" value="ECO:0007669"/>
    <property type="project" value="UniProtKB-UniRule"/>
</dbReference>
<keyword evidence="5" id="KW-0963">Cytoplasm</keyword>
<accession>A0AAV5GKB2</accession>
<dbReference type="CDD" id="cd09010">
    <property type="entry name" value="MTAP_SsMTAPII_like_MTIP"/>
    <property type="match status" value="1"/>
</dbReference>
<comment type="subcellular location">
    <subcellularLocation>
        <location evidence="5">Cytoplasm</location>
    </subcellularLocation>
    <subcellularLocation>
        <location evidence="5">Nucleus</location>
    </subcellularLocation>
</comment>
<comment type="similarity">
    <text evidence="5">Belongs to the PNP/MTAP phosphorylase family. MTAP subfamily.</text>
</comment>
<protein>
    <recommendedName>
        <fullName evidence="5">S-methyl-5'-thioadenosine phosphorylase</fullName>
        <ecNumber evidence="5">2.4.2.28</ecNumber>
    </recommendedName>
    <alternativeName>
        <fullName evidence="5">5'-methylthioadenosine phosphorylase</fullName>
        <shortName evidence="5">MTA phosphorylase</shortName>
        <shortName evidence="5">MTAP</shortName>
        <shortName evidence="5">MTAPase</shortName>
    </alternativeName>
</protein>
<feature type="binding site" evidence="5">
    <location>
        <begin position="73"/>
        <end position="74"/>
    </location>
    <ligand>
        <name>phosphate</name>
        <dbReference type="ChEBI" id="CHEBI:43474"/>
    </ligand>
</feature>
<dbReference type="GO" id="GO:0008081">
    <property type="term" value="F:phosphoric diester hydrolase activity"/>
    <property type="evidence" value="ECO:0007669"/>
    <property type="project" value="InterPro"/>
</dbReference>
<keyword evidence="1 5" id="KW-0328">Glycosyltransferase</keyword>
<keyword evidence="3 5" id="KW-0660">Purine salvage</keyword>
<dbReference type="PANTHER" id="PTHR42679:SF2">
    <property type="entry name" value="S-METHYL-5'-THIOADENOSINE PHOSPHORYLASE"/>
    <property type="match status" value="1"/>
</dbReference>
<dbReference type="Gene3D" id="3.40.50.1580">
    <property type="entry name" value="Nucleoside phosphorylase domain"/>
    <property type="match status" value="1"/>
</dbReference>
<comment type="catalytic activity">
    <reaction evidence="5">
        <text>S-methyl-5'-thioadenosine + phosphate = 5-(methylsulfanyl)-alpha-D-ribose 1-phosphate + adenine</text>
        <dbReference type="Rhea" id="RHEA:11852"/>
        <dbReference type="ChEBI" id="CHEBI:16708"/>
        <dbReference type="ChEBI" id="CHEBI:17509"/>
        <dbReference type="ChEBI" id="CHEBI:43474"/>
        <dbReference type="ChEBI" id="CHEBI:58533"/>
        <dbReference type="EC" id="2.4.2.28"/>
    </reaction>
</comment>
<feature type="binding site" evidence="5">
    <location>
        <begin position="106"/>
        <end position="107"/>
    </location>
    <ligand>
        <name>phosphate</name>
        <dbReference type="ChEBI" id="CHEBI:43474"/>
    </ligand>
</feature>
<dbReference type="Pfam" id="PF01048">
    <property type="entry name" value="PNP_UDP_1"/>
    <property type="match status" value="1"/>
</dbReference>
<reference evidence="8 9" key="1">
    <citation type="submission" date="2021-12" db="EMBL/GenBank/DDBJ databases">
        <title>High titer production of polyol ester of fatty acids by Rhodotorula paludigena BS15 towards product separation-free biomass refinery.</title>
        <authorList>
            <person name="Mano J."/>
            <person name="Ono H."/>
            <person name="Tanaka T."/>
            <person name="Naito K."/>
            <person name="Sushida H."/>
            <person name="Ike M."/>
            <person name="Tokuyasu K."/>
            <person name="Kitaoka M."/>
        </authorList>
    </citation>
    <scope>NUCLEOTIDE SEQUENCE [LARGE SCALE GENOMIC DNA]</scope>
    <source>
        <strain evidence="8 9">BS15</strain>
    </source>
</reference>
<comment type="caution">
    <text evidence="8">The sequence shown here is derived from an EMBL/GenBank/DDBJ whole genome shotgun (WGS) entry which is preliminary data.</text>
</comment>
<proteinExistence type="inferred from homology"/>
<dbReference type="GO" id="GO:0005634">
    <property type="term" value="C:nucleus"/>
    <property type="evidence" value="ECO:0007669"/>
    <property type="project" value="UniProtKB-SubCell"/>
</dbReference>
<dbReference type="GO" id="GO:0006629">
    <property type="term" value="P:lipid metabolic process"/>
    <property type="evidence" value="ECO:0007669"/>
    <property type="project" value="InterPro"/>
</dbReference>
<dbReference type="NCBIfam" id="TIGR01694">
    <property type="entry name" value="MTAP"/>
    <property type="match status" value="1"/>
</dbReference>
<dbReference type="SUPFAM" id="SSF51695">
    <property type="entry name" value="PLC-like phosphodiesterases"/>
    <property type="match status" value="1"/>
</dbReference>
<comment type="function">
    <text evidence="5">Catalyzes the reversible phosphorylation of S-methyl-5'-thioadenosine (MTA) to adenine and 5-methylthioribose-1-phosphate. Involved in the breakdown of MTA, a major by-product of polyamine biosynthesis. Responsible for the first step in the methionine salvage pathway after MTA has been generated from S-adenosylmethionine. Has broad substrate specificity with 6-aminopurine nucleosides as preferred substrates.</text>
</comment>
<dbReference type="InterPro" id="IPR017946">
    <property type="entry name" value="PLC-like_Pdiesterase_TIM-brl"/>
</dbReference>
<dbReference type="EMBL" id="BQKY01000005">
    <property type="protein sequence ID" value="GJN89936.1"/>
    <property type="molecule type" value="Genomic_DNA"/>
</dbReference>
<dbReference type="GO" id="GO:0005829">
    <property type="term" value="C:cytosol"/>
    <property type="evidence" value="ECO:0007669"/>
    <property type="project" value="TreeGrafter"/>
</dbReference>
<dbReference type="GO" id="GO:0006166">
    <property type="term" value="P:purine ribonucleoside salvage"/>
    <property type="evidence" value="ECO:0007669"/>
    <property type="project" value="UniProtKB-KW"/>
</dbReference>
<evidence type="ECO:0000313" key="9">
    <source>
        <dbReference type="Proteomes" id="UP001342314"/>
    </source>
</evidence>
<dbReference type="InterPro" id="IPR035994">
    <property type="entry name" value="Nucleoside_phosphorylase_sf"/>
</dbReference>
<sequence length="648" mass="72361">MPVPSYSPSLPYTAMENPPLVGVIGGSGLYKLDNLKVERTVNPVTPWGPPSSPISIATLDTPKGPVQLAFLARHGPHHNIPPSNVPSRANIAALKHLGVKAIVAFSAVGSLREEIRPGDIIVPDQIIDRTKGIRPSTYFDKTMVGHAMFGEPFDVELREFIVPHVQEAIKSFQGHINPDSLPQLHDKKTVVVMEGPQFSTRAESKMYRAWGGDIINMSALPEAKLAREAELSYALIATSTDYDAFREEAEPVTVEEVLKTLKTNADLSKHITASILGAVHDAVQQGLGSSAAGGMKYSLMTPHSEVSPDELWRLKYLLPQYFPDAVDPAKARSKSRPRTEDTDDVQSTVERAAARGDYRFAEDYSPYKGGKEAPELRLPGGLSRNIPTRRLHSHNDYWRDVPVYTALSHGVSSIEADVWLNPKDSVLYVSHNVAGLTRARTFSRLYVSQLVDLLERANLRDEEAAFFDQTDYWTPRNERETRRPWTGFFDEQAEPIQLLIDLKTRGNETYHAVLSELAPLRERDWLTKWNGTHVIPGPVQVLLTGNGINMDVRAQVAPLQTRDYFLDAPLLRLNETWLGTDGQPYGWNSTLAPMASTSFFSATDWRGEQEIDAKTESDLRALIQNTQAEGFKTRLWSSPRWPTYTGWM</sequence>
<comment type="subunit">
    <text evidence="5">Homotrimer.</text>
</comment>
<keyword evidence="9" id="KW-1185">Reference proteome</keyword>